<dbReference type="GO" id="GO:0005524">
    <property type="term" value="F:ATP binding"/>
    <property type="evidence" value="ECO:0007669"/>
    <property type="project" value="UniProtKB-UniRule"/>
</dbReference>
<evidence type="ECO:0000256" key="5">
    <source>
        <dbReference type="ARBA" id="ARBA00023125"/>
    </source>
</evidence>
<dbReference type="RefSeq" id="WP_174624476.1">
    <property type="nucleotide sequence ID" value="NZ_CADCXN010000006.1"/>
</dbReference>
<dbReference type="GO" id="GO:0043138">
    <property type="term" value="F:3'-5' DNA helicase activity"/>
    <property type="evidence" value="ECO:0007669"/>
    <property type="project" value="TreeGrafter"/>
</dbReference>
<dbReference type="EMBL" id="CADCXN010000006">
    <property type="protein sequence ID" value="CAA9889462.1"/>
    <property type="molecule type" value="Genomic_DNA"/>
</dbReference>
<dbReference type="Proteomes" id="UP000494216">
    <property type="component" value="Unassembled WGS sequence"/>
</dbReference>
<keyword evidence="1 7" id="KW-0547">Nucleotide-binding</keyword>
<dbReference type="AlphaFoldDB" id="A0A8S0XE55"/>
<evidence type="ECO:0000256" key="3">
    <source>
        <dbReference type="ARBA" id="ARBA00022806"/>
    </source>
</evidence>
<gene>
    <name evidence="9" type="ORF">METHB2_1030002</name>
</gene>
<evidence type="ECO:0000256" key="6">
    <source>
        <dbReference type="ARBA" id="ARBA00034923"/>
    </source>
</evidence>
<evidence type="ECO:0000256" key="1">
    <source>
        <dbReference type="ARBA" id="ARBA00022741"/>
    </source>
</evidence>
<evidence type="ECO:0000313" key="10">
    <source>
        <dbReference type="Proteomes" id="UP000494216"/>
    </source>
</evidence>
<dbReference type="Pfam" id="PF00580">
    <property type="entry name" value="UvrD-helicase"/>
    <property type="match status" value="1"/>
</dbReference>
<comment type="caution">
    <text evidence="7">Lacks conserved residue(s) required for the propagation of feature annotation.</text>
</comment>
<comment type="caution">
    <text evidence="9">The sequence shown here is derived from an EMBL/GenBank/DDBJ whole genome shotgun (WGS) entry which is preliminary data.</text>
</comment>
<organism evidence="9 10">
    <name type="scientific">Candidatus Methylobacter favarea</name>
    <dbReference type="NCBI Taxonomy" id="2707345"/>
    <lineage>
        <taxon>Bacteria</taxon>
        <taxon>Pseudomonadati</taxon>
        <taxon>Pseudomonadota</taxon>
        <taxon>Gammaproteobacteria</taxon>
        <taxon>Methylococcales</taxon>
        <taxon>Methylococcaceae</taxon>
        <taxon>Methylobacter</taxon>
    </lineage>
</organism>
<evidence type="ECO:0000259" key="8">
    <source>
        <dbReference type="PROSITE" id="PS51198"/>
    </source>
</evidence>
<dbReference type="PANTHER" id="PTHR11070:SF2">
    <property type="entry name" value="ATP-DEPENDENT DNA HELICASE SRS2"/>
    <property type="match status" value="1"/>
</dbReference>
<dbReference type="InterPro" id="IPR000212">
    <property type="entry name" value="DNA_helicase_UvrD/REP"/>
</dbReference>
<dbReference type="Gene3D" id="1.10.10.160">
    <property type="match status" value="1"/>
</dbReference>
<keyword evidence="4 7" id="KW-0067">ATP-binding</keyword>
<dbReference type="PANTHER" id="PTHR11070">
    <property type="entry name" value="UVRD / RECB / PCRA DNA HELICASE FAMILY MEMBER"/>
    <property type="match status" value="1"/>
</dbReference>
<dbReference type="InterPro" id="IPR014016">
    <property type="entry name" value="UvrD-like_ATP-bd"/>
</dbReference>
<keyword evidence="3 7" id="KW-0347">Helicase</keyword>
<dbReference type="GO" id="GO:0000725">
    <property type="term" value="P:recombinational repair"/>
    <property type="evidence" value="ECO:0007669"/>
    <property type="project" value="TreeGrafter"/>
</dbReference>
<dbReference type="GO" id="GO:0003677">
    <property type="term" value="F:DNA binding"/>
    <property type="evidence" value="ECO:0007669"/>
    <property type="project" value="UniProtKB-KW"/>
</dbReference>
<evidence type="ECO:0000256" key="4">
    <source>
        <dbReference type="ARBA" id="ARBA00022840"/>
    </source>
</evidence>
<dbReference type="SUPFAM" id="SSF52540">
    <property type="entry name" value="P-loop containing nucleoside triphosphate hydrolases"/>
    <property type="match status" value="1"/>
</dbReference>
<proteinExistence type="predicted"/>
<keyword evidence="10" id="KW-1185">Reference proteome</keyword>
<evidence type="ECO:0000313" key="9">
    <source>
        <dbReference type="EMBL" id="CAA9889462.1"/>
    </source>
</evidence>
<protein>
    <recommendedName>
        <fullName evidence="6">DNA 3'-5' helicase II</fullName>
    </recommendedName>
</protein>
<accession>A0A8S0XE55</accession>
<evidence type="ECO:0000256" key="2">
    <source>
        <dbReference type="ARBA" id="ARBA00022801"/>
    </source>
</evidence>
<dbReference type="PROSITE" id="PS51198">
    <property type="entry name" value="UVRD_HELICASE_ATP_BIND"/>
    <property type="match status" value="1"/>
</dbReference>
<evidence type="ECO:0000256" key="7">
    <source>
        <dbReference type="PROSITE-ProRule" id="PRU00560"/>
    </source>
</evidence>
<dbReference type="InterPro" id="IPR027417">
    <property type="entry name" value="P-loop_NTPase"/>
</dbReference>
<dbReference type="GO" id="GO:0016787">
    <property type="term" value="F:hydrolase activity"/>
    <property type="evidence" value="ECO:0007669"/>
    <property type="project" value="UniProtKB-UniRule"/>
</dbReference>
<sequence length="479" mass="54427">MKCATFHAFGLKIIEAYRDKLGFTATPKVVLNKSLDVGVKNLITEIAANRKTNPYKVTKAVEKVRKTRRTGPRKSKSPLSMAVADVLKQFQSYKLQRKLIDYPDMLNLAVKLIQTHPDIRNEVAAGIDHLMVDELQDISGKEVSLIYNLAKRTKFTLLVGDKKQAIYSFRGSDLTCWKQLESLLSAHFKSKLKHFNLTKSHRLPKRLLPLVNAVAADICDDPRLTSAKPGFTPHLFIAQSNDQQGEFIAKEITKLLAEGVLPGEIVILGRTRKSLYAIKNQLSYREVDSTETYRKSKATTEKVLRALIRITKCMAGGINNSNTPVLPRKSWLRVLHYLQLPDKLQKTRSENVLEHGWEAFNVPKKTGGTERLYRGIFNLRETVIKAAGLEPEAGTQLLIDALSRFMTHQHGKKETALLKRDLSSTKIAMRIYNTWAEVDLTRIPLTYTQSGVLLYTIHSAKGREWRYVFIINVVEKYFH</sequence>
<keyword evidence="5" id="KW-0238">DNA-binding</keyword>
<reference evidence="9 10" key="1">
    <citation type="submission" date="2020-02" db="EMBL/GenBank/DDBJ databases">
        <authorList>
            <person name="Hogendoorn C."/>
        </authorList>
    </citation>
    <scope>NUCLEOTIDE SEQUENCE [LARGE SCALE GENOMIC DNA]</scope>
    <source>
        <strain evidence="9">METHB21</strain>
    </source>
</reference>
<dbReference type="InterPro" id="IPR013986">
    <property type="entry name" value="DExx_box_DNA_helicase_dom_sf"/>
</dbReference>
<feature type="domain" description="UvrD-like helicase ATP-binding" evidence="8">
    <location>
        <begin position="1"/>
        <end position="204"/>
    </location>
</feature>
<keyword evidence="2 7" id="KW-0378">Hydrolase</keyword>
<dbReference type="Gene3D" id="3.40.50.300">
    <property type="entry name" value="P-loop containing nucleotide triphosphate hydrolases"/>
    <property type="match status" value="3"/>
</dbReference>
<name>A0A8S0XE55_9GAMM</name>